<dbReference type="NCBIfam" id="TIGR01557">
    <property type="entry name" value="myb_SHAQKYF"/>
    <property type="match status" value="1"/>
</dbReference>
<dbReference type="AlphaFoldDB" id="A0AAV5D9X6"/>
<evidence type="ECO:0000256" key="5">
    <source>
        <dbReference type="SAM" id="MobiDB-lite"/>
    </source>
</evidence>
<feature type="region of interest" description="Disordered" evidence="5">
    <location>
        <begin position="273"/>
        <end position="318"/>
    </location>
</feature>
<keyword evidence="8" id="KW-1185">Reference proteome</keyword>
<dbReference type="Pfam" id="PF00249">
    <property type="entry name" value="Myb_DNA-binding"/>
    <property type="match status" value="1"/>
</dbReference>
<evidence type="ECO:0000256" key="4">
    <source>
        <dbReference type="ARBA" id="ARBA00023242"/>
    </source>
</evidence>
<keyword evidence="4" id="KW-0539">Nucleus</keyword>
<feature type="compositionally biased region" description="Basic and acidic residues" evidence="5">
    <location>
        <begin position="1"/>
        <end position="10"/>
    </location>
</feature>
<dbReference type="GO" id="GO:0003677">
    <property type="term" value="F:DNA binding"/>
    <property type="evidence" value="ECO:0007669"/>
    <property type="project" value="UniProtKB-KW"/>
</dbReference>
<evidence type="ECO:0000256" key="1">
    <source>
        <dbReference type="ARBA" id="ARBA00023015"/>
    </source>
</evidence>
<feature type="region of interest" description="Disordered" evidence="5">
    <location>
        <begin position="1"/>
        <end position="64"/>
    </location>
</feature>
<evidence type="ECO:0000313" key="8">
    <source>
        <dbReference type="Proteomes" id="UP001054889"/>
    </source>
</evidence>
<reference evidence="7" key="1">
    <citation type="journal article" date="2018" name="DNA Res.">
        <title>Multiple hybrid de novo genome assembly of finger millet, an orphan allotetraploid crop.</title>
        <authorList>
            <person name="Hatakeyama M."/>
            <person name="Aluri S."/>
            <person name="Balachadran M.T."/>
            <person name="Sivarajan S.R."/>
            <person name="Patrignani A."/>
            <person name="Gruter S."/>
            <person name="Poveda L."/>
            <person name="Shimizu-Inatsugi R."/>
            <person name="Baeten J."/>
            <person name="Francoijs K.J."/>
            <person name="Nataraja K.N."/>
            <person name="Reddy Y.A.N."/>
            <person name="Phadnis S."/>
            <person name="Ravikumar R.L."/>
            <person name="Schlapbach R."/>
            <person name="Sreeman S.M."/>
            <person name="Shimizu K.K."/>
        </authorList>
    </citation>
    <scope>NUCLEOTIDE SEQUENCE</scope>
</reference>
<dbReference type="EMBL" id="BQKI01000013">
    <property type="protein sequence ID" value="GJN07205.1"/>
    <property type="molecule type" value="Genomic_DNA"/>
</dbReference>
<dbReference type="InterPro" id="IPR009057">
    <property type="entry name" value="Homeodomain-like_sf"/>
</dbReference>
<dbReference type="InterPro" id="IPR046955">
    <property type="entry name" value="PHR1-like"/>
</dbReference>
<comment type="caution">
    <text evidence="7">The sequence shown here is derived from an EMBL/GenBank/DDBJ whole genome shotgun (WGS) entry which is preliminary data.</text>
</comment>
<organism evidence="7 8">
    <name type="scientific">Eleusine coracana subsp. coracana</name>
    <dbReference type="NCBI Taxonomy" id="191504"/>
    <lineage>
        <taxon>Eukaryota</taxon>
        <taxon>Viridiplantae</taxon>
        <taxon>Streptophyta</taxon>
        <taxon>Embryophyta</taxon>
        <taxon>Tracheophyta</taxon>
        <taxon>Spermatophyta</taxon>
        <taxon>Magnoliopsida</taxon>
        <taxon>Liliopsida</taxon>
        <taxon>Poales</taxon>
        <taxon>Poaceae</taxon>
        <taxon>PACMAD clade</taxon>
        <taxon>Chloridoideae</taxon>
        <taxon>Cynodonteae</taxon>
        <taxon>Eleusininae</taxon>
        <taxon>Eleusine</taxon>
    </lineage>
</organism>
<dbReference type="SUPFAM" id="SSF46689">
    <property type="entry name" value="Homeodomain-like"/>
    <property type="match status" value="1"/>
</dbReference>
<dbReference type="PROSITE" id="PS51294">
    <property type="entry name" value="HTH_MYB"/>
    <property type="match status" value="1"/>
</dbReference>
<dbReference type="Gene3D" id="1.10.10.60">
    <property type="entry name" value="Homeodomain-like"/>
    <property type="match status" value="1"/>
</dbReference>
<dbReference type="PANTHER" id="PTHR31314">
    <property type="entry name" value="MYB FAMILY TRANSCRIPTION FACTOR PHL7-LIKE"/>
    <property type="match status" value="1"/>
</dbReference>
<sequence length="318" mass="35070">MDRSSKEESNKVLVESSKDQLPAAAAVDAPNCWHGGSSSNSSTVDMEGAPGGDSSRKTSCSSVRPYVRSKNPRLRWTPELHLCFLRAVERLGGQHRATPKLVLQLMNVKGLSIGHVKSHLQMYRSKKIDDSSGQVIAGLWRNQLQEGGQVYNLGHLSLHHGQTGSGTILSARFGAWPHWNNSHKSYPPHGHHCIGSKPYYSAVEAGAFLRTHVQYVARATSSTPTTIMHQEYLFQTDQIMNIHRRQLLQTLKNEDNHAALDLELTLNIGARREKRKRSGCSRVGKKDENGGDQEVENTATGPSLSLFPSSPVRTSGHI</sequence>
<dbReference type="GO" id="GO:0003700">
    <property type="term" value="F:DNA-binding transcription factor activity"/>
    <property type="evidence" value="ECO:0007669"/>
    <property type="project" value="InterPro"/>
</dbReference>
<dbReference type="Proteomes" id="UP001054889">
    <property type="component" value="Unassembled WGS sequence"/>
</dbReference>
<feature type="domain" description="HTH myb-type" evidence="6">
    <location>
        <begin position="73"/>
        <end position="128"/>
    </location>
</feature>
<dbReference type="FunFam" id="1.10.10.60:FF:000002">
    <property type="entry name" value="Myb family transcription factor"/>
    <property type="match status" value="1"/>
</dbReference>
<dbReference type="InterPro" id="IPR017930">
    <property type="entry name" value="Myb_dom"/>
</dbReference>
<name>A0AAV5D9X6_ELECO</name>
<keyword evidence="1" id="KW-0805">Transcription regulation</keyword>
<accession>A0AAV5D9X6</accession>
<evidence type="ECO:0000259" key="6">
    <source>
        <dbReference type="PROSITE" id="PS51294"/>
    </source>
</evidence>
<feature type="compositionally biased region" description="Polar residues" evidence="5">
    <location>
        <begin position="296"/>
        <end position="318"/>
    </location>
</feature>
<evidence type="ECO:0000256" key="2">
    <source>
        <dbReference type="ARBA" id="ARBA00023125"/>
    </source>
</evidence>
<reference evidence="7" key="2">
    <citation type="submission" date="2021-12" db="EMBL/GenBank/DDBJ databases">
        <title>Resequencing data analysis of finger millet.</title>
        <authorList>
            <person name="Hatakeyama M."/>
            <person name="Aluri S."/>
            <person name="Balachadran M.T."/>
            <person name="Sivarajan S.R."/>
            <person name="Poveda L."/>
            <person name="Shimizu-Inatsugi R."/>
            <person name="Schlapbach R."/>
            <person name="Sreeman S.M."/>
            <person name="Shimizu K.K."/>
        </authorList>
    </citation>
    <scope>NUCLEOTIDE SEQUENCE</scope>
</reference>
<dbReference type="PANTHER" id="PTHR31314:SF128">
    <property type="entry name" value="OS11G0106100 PROTEIN"/>
    <property type="match status" value="1"/>
</dbReference>
<gene>
    <name evidence="7" type="primary">ga25016</name>
    <name evidence="7" type="ORF">PR202_ga25016</name>
</gene>
<protein>
    <recommendedName>
        <fullName evidence="6">HTH myb-type domain-containing protein</fullName>
    </recommendedName>
</protein>
<evidence type="ECO:0000256" key="3">
    <source>
        <dbReference type="ARBA" id="ARBA00023163"/>
    </source>
</evidence>
<dbReference type="InterPro" id="IPR006447">
    <property type="entry name" value="Myb_dom_plants"/>
</dbReference>
<evidence type="ECO:0000313" key="7">
    <source>
        <dbReference type="EMBL" id="GJN07205.1"/>
    </source>
</evidence>
<proteinExistence type="predicted"/>
<keyword evidence="2" id="KW-0238">DNA-binding</keyword>
<dbReference type="InterPro" id="IPR001005">
    <property type="entry name" value="SANT/Myb"/>
</dbReference>
<keyword evidence="3" id="KW-0804">Transcription</keyword>